<dbReference type="Pfam" id="PF00419">
    <property type="entry name" value="Fimbrial"/>
    <property type="match status" value="1"/>
</dbReference>
<dbReference type="RefSeq" id="WP_380677336.1">
    <property type="nucleotide sequence ID" value="NZ_CP173186.1"/>
</dbReference>
<keyword evidence="1" id="KW-1133">Transmembrane helix</keyword>
<dbReference type="InterPro" id="IPR000259">
    <property type="entry name" value="Adhesion_dom_fimbrial"/>
</dbReference>
<feature type="transmembrane region" description="Helical" evidence="1">
    <location>
        <begin position="12"/>
        <end position="31"/>
    </location>
</feature>
<evidence type="ECO:0000313" key="4">
    <source>
        <dbReference type="Proteomes" id="UP001589792"/>
    </source>
</evidence>
<comment type="caution">
    <text evidence="3">The sequence shown here is derived from an EMBL/GenBank/DDBJ whole genome shotgun (WGS) entry which is preliminary data.</text>
</comment>
<keyword evidence="4" id="KW-1185">Reference proteome</keyword>
<dbReference type="SUPFAM" id="SSF49401">
    <property type="entry name" value="Bacterial adhesins"/>
    <property type="match status" value="1"/>
</dbReference>
<dbReference type="InterPro" id="IPR008966">
    <property type="entry name" value="Adhesion_dom_sf"/>
</dbReference>
<evidence type="ECO:0000313" key="3">
    <source>
        <dbReference type="EMBL" id="MFC0228090.1"/>
    </source>
</evidence>
<proteinExistence type="predicted"/>
<dbReference type="Gene3D" id="2.60.40.1090">
    <property type="entry name" value="Fimbrial-type adhesion domain"/>
    <property type="match status" value="1"/>
</dbReference>
<feature type="domain" description="Fimbrial-type adhesion" evidence="2">
    <location>
        <begin position="226"/>
        <end position="357"/>
    </location>
</feature>
<dbReference type="EMBL" id="JBHLXG010000018">
    <property type="protein sequence ID" value="MFC0228090.1"/>
    <property type="molecule type" value="Genomic_DNA"/>
</dbReference>
<name>A0ABV6EGQ1_9GAMM</name>
<sequence>MLIDKVPSLPHNGTVTEFFSVLFLILIFFPWGRTAYANAPYTLWAEAGTNDLIMEFDRREFLSNRAGTTINISFISAGTWYTFYNLPERAPTYPLFISADTVLPASDKSDNFRKLDENLDISISIRGLHSYVESPRTIPFDWSNDGYYSRMALPLGINKTIIRLQGNIRLRLRRDISADEVLMPYGRLVAKVYGKLQPESVPYVPRNPIPVATIALRPSGAPYPISCSISINNQNAYDVKFGNLNSANITTDGGRYAQALPLFYKCNAKVNIPIKIKLIAENSSFSTDYISTSNPDIGIVMKYANGSRIVKPMGNFTGHLINGYGTELVSFTPVKKPSGKAIKTGDFTASAVLMVSFE</sequence>
<accession>A0ABV6EGQ1</accession>
<evidence type="ECO:0000256" key="1">
    <source>
        <dbReference type="SAM" id="Phobius"/>
    </source>
</evidence>
<dbReference type="InterPro" id="IPR036937">
    <property type="entry name" value="Adhesion_dom_fimbrial_sf"/>
</dbReference>
<evidence type="ECO:0000259" key="2">
    <source>
        <dbReference type="Pfam" id="PF00419"/>
    </source>
</evidence>
<reference evidence="3 4" key="1">
    <citation type="submission" date="2024-09" db="EMBL/GenBank/DDBJ databases">
        <authorList>
            <person name="Sun Q."/>
            <person name="Mori K."/>
        </authorList>
    </citation>
    <scope>NUCLEOTIDE SEQUENCE [LARGE SCALE GENOMIC DNA]</scope>
    <source>
        <strain evidence="3 4">CCM 8626</strain>
    </source>
</reference>
<organism evidence="3 4">
    <name type="scientific">Serratia aquatilis</name>
    <dbReference type="NCBI Taxonomy" id="1737515"/>
    <lineage>
        <taxon>Bacteria</taxon>
        <taxon>Pseudomonadati</taxon>
        <taxon>Pseudomonadota</taxon>
        <taxon>Gammaproteobacteria</taxon>
        <taxon>Enterobacterales</taxon>
        <taxon>Yersiniaceae</taxon>
        <taxon>Serratia</taxon>
    </lineage>
</organism>
<keyword evidence="1" id="KW-0472">Membrane</keyword>
<dbReference type="Proteomes" id="UP001589792">
    <property type="component" value="Unassembled WGS sequence"/>
</dbReference>
<gene>
    <name evidence="3" type="ORF">ACFFJ3_16590</name>
</gene>
<protein>
    <submittedName>
        <fullName evidence="3">Fimbrial protein</fullName>
    </submittedName>
</protein>
<keyword evidence="1" id="KW-0812">Transmembrane</keyword>